<gene>
    <name evidence="3" type="ORF">N780_16050</name>
</gene>
<dbReference type="Proteomes" id="UP000030153">
    <property type="component" value="Unassembled WGS sequence"/>
</dbReference>
<sequence>MKPFLVGLIVFLGLVTMPTQALATSWAYPFVVWDNSLYIVTEEEVKDVGEKIGKVTRYSDMEQYGGNFSNVYEKGTHYYAIEGVSTGQAIAVREASGTYVKAEWEKEYTYGFSSPVGWLSVVAALIVIGMLLLFFIRRSSYRY</sequence>
<comment type="caution">
    <text evidence="3">The sequence shown here is derived from an EMBL/GenBank/DDBJ whole genome shotgun (WGS) entry which is preliminary data.</text>
</comment>
<feature type="chain" id="PRO_5002006471" evidence="2">
    <location>
        <begin position="24"/>
        <end position="143"/>
    </location>
</feature>
<keyword evidence="2" id="KW-0732">Signal</keyword>
<accession>A0A0A2UYP0</accession>
<name>A0A0A2UYP0_9BACI</name>
<evidence type="ECO:0000313" key="3">
    <source>
        <dbReference type="EMBL" id="KGP91863.1"/>
    </source>
</evidence>
<keyword evidence="1" id="KW-0472">Membrane</keyword>
<dbReference type="AlphaFoldDB" id="A0A0A2UYP0"/>
<dbReference type="RefSeq" id="WP_036781960.1">
    <property type="nucleotide sequence ID" value="NZ_AVBG01000004.1"/>
</dbReference>
<feature type="transmembrane region" description="Helical" evidence="1">
    <location>
        <begin position="116"/>
        <end position="136"/>
    </location>
</feature>
<feature type="signal peptide" evidence="2">
    <location>
        <begin position="1"/>
        <end position="23"/>
    </location>
</feature>
<dbReference type="EMBL" id="AVBG01000004">
    <property type="protein sequence ID" value="KGP91863.1"/>
    <property type="molecule type" value="Genomic_DNA"/>
</dbReference>
<evidence type="ECO:0000313" key="4">
    <source>
        <dbReference type="Proteomes" id="UP000030153"/>
    </source>
</evidence>
<evidence type="ECO:0000256" key="2">
    <source>
        <dbReference type="SAM" id="SignalP"/>
    </source>
</evidence>
<organism evidence="3 4">
    <name type="scientific">Pontibacillus chungwhensis BH030062</name>
    <dbReference type="NCBI Taxonomy" id="1385513"/>
    <lineage>
        <taxon>Bacteria</taxon>
        <taxon>Bacillati</taxon>
        <taxon>Bacillota</taxon>
        <taxon>Bacilli</taxon>
        <taxon>Bacillales</taxon>
        <taxon>Bacillaceae</taxon>
        <taxon>Pontibacillus</taxon>
    </lineage>
</organism>
<keyword evidence="4" id="KW-1185">Reference proteome</keyword>
<dbReference type="OrthoDB" id="2357153at2"/>
<dbReference type="eggNOG" id="ENOG5031J2T">
    <property type="taxonomic scope" value="Bacteria"/>
</dbReference>
<protein>
    <submittedName>
        <fullName evidence="3">Uncharacterized protein</fullName>
    </submittedName>
</protein>
<keyword evidence="1" id="KW-0812">Transmembrane</keyword>
<keyword evidence="1" id="KW-1133">Transmembrane helix</keyword>
<proteinExistence type="predicted"/>
<evidence type="ECO:0000256" key="1">
    <source>
        <dbReference type="SAM" id="Phobius"/>
    </source>
</evidence>
<reference evidence="3 4" key="1">
    <citation type="submission" date="2013-08" db="EMBL/GenBank/DDBJ databases">
        <title>Genome of Pontibacillus chungwhensis.</title>
        <authorList>
            <person name="Wang Q."/>
            <person name="Wang G."/>
        </authorList>
    </citation>
    <scope>NUCLEOTIDE SEQUENCE [LARGE SCALE GENOMIC DNA]</scope>
    <source>
        <strain evidence="3 4">BH030062</strain>
    </source>
</reference>